<dbReference type="EMBL" id="JBHSWX010000012">
    <property type="protein sequence ID" value="MFC6787948.1"/>
    <property type="molecule type" value="Genomic_DNA"/>
</dbReference>
<dbReference type="EMBL" id="JBHSWX010000012">
    <property type="protein sequence ID" value="MFC6787908.1"/>
    <property type="molecule type" value="Genomic_DNA"/>
</dbReference>
<reference evidence="2" key="1">
    <citation type="journal article" date="2014" name="Int. J. Syst. Evol. Microbiol.">
        <title>Complete genome sequence of Corynebacterium casei LMG S-19264T (=DSM 44701T), isolated from a smear-ripened cheese.</title>
        <authorList>
            <consortium name="US DOE Joint Genome Institute (JGI-PGF)"/>
            <person name="Walter F."/>
            <person name="Albersmeier A."/>
            <person name="Kalinowski J."/>
            <person name="Ruckert C."/>
        </authorList>
    </citation>
    <scope>NUCLEOTIDE SEQUENCE [LARGE SCALE GENOMIC DNA]</scope>
    <source>
        <strain evidence="2">NBRC 112888</strain>
    </source>
</reference>
<sequence length="64" mass="7022">MALSANVTVTMPMEMVNNIDEEADLLGMSRAEYIRNAVRTANGTPFDYPNDLLTEKKNAATTEA</sequence>
<dbReference type="CDD" id="cd22231">
    <property type="entry name" value="RHH_NikR_HicB-like"/>
    <property type="match status" value="1"/>
</dbReference>
<organism evidence="2 6">
    <name type="scientific">Halobaculum halobium</name>
    <dbReference type="NCBI Taxonomy" id="3032281"/>
    <lineage>
        <taxon>Archaea</taxon>
        <taxon>Methanobacteriati</taxon>
        <taxon>Methanobacteriota</taxon>
        <taxon>Stenosarchaea group</taxon>
        <taxon>Halobacteria</taxon>
        <taxon>Halobacteriales</taxon>
        <taxon>Haloferacaceae</taxon>
        <taxon>Halobaculum</taxon>
    </lineage>
</organism>
<evidence type="ECO:0000313" key="4">
    <source>
        <dbReference type="EMBL" id="MFC6787908.1"/>
    </source>
</evidence>
<proteinExistence type="predicted"/>
<name>A0ABD5T6V2_9EURY</name>
<dbReference type="InterPro" id="IPR002145">
    <property type="entry name" value="CopG"/>
</dbReference>
<dbReference type="GeneID" id="81211093"/>
<comment type="caution">
    <text evidence="2">The sequence shown here is derived from an EMBL/GenBank/DDBJ whole genome shotgun (WGS) entry which is preliminary data.</text>
</comment>
<dbReference type="EMBL" id="JBHSWX010000012">
    <property type="protein sequence ID" value="MFC6785197.1"/>
    <property type="molecule type" value="Genomic_DNA"/>
</dbReference>
<reference evidence="2" key="3">
    <citation type="submission" date="2024-09" db="EMBL/GenBank/DDBJ databases">
        <authorList>
            <person name="Sun Q."/>
        </authorList>
    </citation>
    <scope>NUCLEOTIDE SEQUENCE</scope>
    <source>
        <strain evidence="2">NBRC 112888</strain>
    </source>
</reference>
<accession>A0ABD5T6V2</accession>
<dbReference type="AlphaFoldDB" id="A0ABD5T6V2"/>
<evidence type="ECO:0000313" key="6">
    <source>
        <dbReference type="Proteomes" id="UP001596443"/>
    </source>
</evidence>
<evidence type="ECO:0000313" key="2">
    <source>
        <dbReference type="EMBL" id="MFC6785102.1"/>
    </source>
</evidence>
<feature type="domain" description="Ribbon-helix-helix protein CopG" evidence="1">
    <location>
        <begin position="6"/>
        <end position="40"/>
    </location>
</feature>
<dbReference type="Proteomes" id="UP001596443">
    <property type="component" value="Unassembled WGS sequence"/>
</dbReference>
<dbReference type="Gene3D" id="1.10.1220.10">
    <property type="entry name" value="Met repressor-like"/>
    <property type="match status" value="1"/>
</dbReference>
<dbReference type="Pfam" id="PF01402">
    <property type="entry name" value="RHH_1"/>
    <property type="match status" value="1"/>
</dbReference>
<reference evidence="6" key="2">
    <citation type="journal article" date="2019" name="Int. J. Syst. Evol. Microbiol.">
        <title>The Global Catalogue of Microorganisms (GCM) 10K type strain sequencing project: providing services to taxonomists for standard genome sequencing and annotation.</title>
        <authorList>
            <consortium name="The Broad Institute Genomics Platform"/>
            <consortium name="The Broad Institute Genome Sequencing Center for Infectious Disease"/>
            <person name="Wu L."/>
            <person name="Ma J."/>
        </authorList>
    </citation>
    <scope>NUCLEOTIDE SEQUENCE [LARGE SCALE GENOMIC DNA]</scope>
    <source>
        <strain evidence="6">SYNS20</strain>
    </source>
</reference>
<gene>
    <name evidence="2" type="ORF">ACFQFD_03625</name>
    <name evidence="3" type="ORF">ACFQFD_04160</name>
    <name evidence="4" type="ORF">ACFQFD_18460</name>
    <name evidence="5" type="ORF">ACFQFD_18660</name>
</gene>
<dbReference type="EMBL" id="JBHSWX010000011">
    <property type="protein sequence ID" value="MFC6785102.1"/>
    <property type="molecule type" value="Genomic_DNA"/>
</dbReference>
<dbReference type="RefSeq" id="WP_284062039.1">
    <property type="nucleotide sequence ID" value="NZ_CP126158.1"/>
</dbReference>
<evidence type="ECO:0000313" key="3">
    <source>
        <dbReference type="EMBL" id="MFC6785197.1"/>
    </source>
</evidence>
<evidence type="ECO:0000313" key="5">
    <source>
        <dbReference type="EMBL" id="MFC6787948.1"/>
    </source>
</evidence>
<protein>
    <submittedName>
        <fullName evidence="2">Ribbon-helix-helix domain-containing protein</fullName>
    </submittedName>
</protein>
<keyword evidence="6" id="KW-1185">Reference proteome</keyword>
<evidence type="ECO:0000259" key="1">
    <source>
        <dbReference type="Pfam" id="PF01402"/>
    </source>
</evidence>
<dbReference type="InterPro" id="IPR013321">
    <property type="entry name" value="Arc_rbn_hlx_hlx"/>
</dbReference>